<dbReference type="EMBL" id="CAJNOR010011260">
    <property type="protein sequence ID" value="CAF1660069.1"/>
    <property type="molecule type" value="Genomic_DNA"/>
</dbReference>
<sequence length="301" mass="34530">MNSREGESDTTDGYLNVEQVKNEAELNIVTDCSYELPEVDRMSSDTDVKLDSYLEAIQNHIKSANYDSAENKLFEIRELMRTKKIINISNDVDLKLQKFMAITFDHKNNYIQAARCYYILSMSPMIEEQESLHLLTDAIKCTVLSGFGVARSKLISDLFKNEKAKRSPLYSIVDSFFKKRLILLPKFENYHNALYDHQQNARTTSGISLFQYNIIEHNILCGKSLASELPFEMMYPWLNISVDQLEKVAQESIDRGILNAYIESGQLHYSKDDSGYILAQDIYIRMFDPSHTSRSSSSSAC</sequence>
<name>A0A816F9B2_ADIRI</name>
<dbReference type="AlphaFoldDB" id="A0A816F9B2"/>
<accession>A0A816F9B2</accession>
<evidence type="ECO:0008006" key="3">
    <source>
        <dbReference type="Google" id="ProtNLM"/>
    </source>
</evidence>
<dbReference type="PANTHER" id="PTHR10855">
    <property type="entry name" value="26S PROTEASOME NON-ATPASE REGULATORY SUBUNIT 12/COP9 SIGNALOSOME COMPLEX SUBUNIT 4"/>
    <property type="match status" value="1"/>
</dbReference>
<dbReference type="PANTHER" id="PTHR10855:SF1">
    <property type="entry name" value="26S PROTEASOME NON-ATPASE REGULATORY SUBUNIT 12"/>
    <property type="match status" value="1"/>
</dbReference>
<dbReference type="InterPro" id="IPR040134">
    <property type="entry name" value="PSMD12/CSN4"/>
</dbReference>
<evidence type="ECO:0000313" key="2">
    <source>
        <dbReference type="Proteomes" id="UP000663828"/>
    </source>
</evidence>
<protein>
    <recommendedName>
        <fullName evidence="3">COP9 signalosome complex subunit 4</fullName>
    </recommendedName>
</protein>
<keyword evidence="2" id="KW-1185">Reference proteome</keyword>
<evidence type="ECO:0000313" key="1">
    <source>
        <dbReference type="EMBL" id="CAF1660069.1"/>
    </source>
</evidence>
<reference evidence="1" key="1">
    <citation type="submission" date="2021-02" db="EMBL/GenBank/DDBJ databases">
        <authorList>
            <person name="Nowell W R."/>
        </authorList>
    </citation>
    <scope>NUCLEOTIDE SEQUENCE</scope>
</reference>
<dbReference type="Proteomes" id="UP000663828">
    <property type="component" value="Unassembled WGS sequence"/>
</dbReference>
<comment type="caution">
    <text evidence="1">The sequence shown here is derived from an EMBL/GenBank/DDBJ whole genome shotgun (WGS) entry which is preliminary data.</text>
</comment>
<dbReference type="GO" id="GO:0005737">
    <property type="term" value="C:cytoplasm"/>
    <property type="evidence" value="ECO:0007669"/>
    <property type="project" value="TreeGrafter"/>
</dbReference>
<proteinExistence type="predicted"/>
<gene>
    <name evidence="1" type="ORF">XAT740_LOCUS56679</name>
</gene>
<organism evidence="1 2">
    <name type="scientific">Adineta ricciae</name>
    <name type="common">Rotifer</name>
    <dbReference type="NCBI Taxonomy" id="249248"/>
    <lineage>
        <taxon>Eukaryota</taxon>
        <taxon>Metazoa</taxon>
        <taxon>Spiralia</taxon>
        <taxon>Gnathifera</taxon>
        <taxon>Rotifera</taxon>
        <taxon>Eurotatoria</taxon>
        <taxon>Bdelloidea</taxon>
        <taxon>Adinetida</taxon>
        <taxon>Adinetidae</taxon>
        <taxon>Adineta</taxon>
    </lineage>
</organism>
<dbReference type="GO" id="GO:0008541">
    <property type="term" value="C:proteasome regulatory particle, lid subcomplex"/>
    <property type="evidence" value="ECO:0007669"/>
    <property type="project" value="TreeGrafter"/>
</dbReference>